<dbReference type="GO" id="GO:0003677">
    <property type="term" value="F:DNA binding"/>
    <property type="evidence" value="ECO:0007669"/>
    <property type="project" value="UniProtKB-KW"/>
</dbReference>
<organism evidence="5 6">
    <name type="scientific">candidate division MSBL1 archaeon SCGC-AAA261C02</name>
    <dbReference type="NCBI Taxonomy" id="1698272"/>
    <lineage>
        <taxon>Archaea</taxon>
        <taxon>Methanobacteriati</taxon>
        <taxon>Methanobacteriota</taxon>
        <taxon>candidate division MSBL1</taxon>
    </lineage>
</organism>
<keyword evidence="6" id="KW-1185">Reference proteome</keyword>
<name>A0A133V212_9EURY</name>
<dbReference type="EMBL" id="LHXW01000003">
    <property type="protein sequence ID" value="KXB00483.1"/>
    <property type="molecule type" value="Genomic_DNA"/>
</dbReference>
<dbReference type="AlphaFoldDB" id="A0A133V212"/>
<keyword evidence="3" id="KW-0804">Transcription</keyword>
<dbReference type="PROSITE" id="PS50987">
    <property type="entry name" value="HTH_ARSR_2"/>
    <property type="match status" value="1"/>
</dbReference>
<dbReference type="NCBIfam" id="NF033788">
    <property type="entry name" value="HTH_metalloreg"/>
    <property type="match status" value="1"/>
</dbReference>
<gene>
    <name evidence="5" type="ORF">AKJ42_00475</name>
</gene>
<dbReference type="PRINTS" id="PR00778">
    <property type="entry name" value="HTHARSR"/>
</dbReference>
<dbReference type="InterPro" id="IPR036388">
    <property type="entry name" value="WH-like_DNA-bd_sf"/>
</dbReference>
<dbReference type="GO" id="GO:0003700">
    <property type="term" value="F:DNA-binding transcription factor activity"/>
    <property type="evidence" value="ECO:0007669"/>
    <property type="project" value="InterPro"/>
</dbReference>
<feature type="domain" description="HTH arsR-type" evidence="4">
    <location>
        <begin position="1"/>
        <end position="91"/>
    </location>
</feature>
<comment type="caution">
    <text evidence="5">The sequence shown here is derived from an EMBL/GenBank/DDBJ whole genome shotgun (WGS) entry which is preliminary data.</text>
</comment>
<dbReference type="InterPro" id="IPR001845">
    <property type="entry name" value="HTH_ArsR_DNA-bd_dom"/>
</dbReference>
<dbReference type="SMART" id="SM00418">
    <property type="entry name" value="HTH_ARSR"/>
    <property type="match status" value="1"/>
</dbReference>
<protein>
    <recommendedName>
        <fullName evidence="4">HTH arsR-type domain-containing protein</fullName>
    </recommendedName>
</protein>
<evidence type="ECO:0000256" key="1">
    <source>
        <dbReference type="ARBA" id="ARBA00023015"/>
    </source>
</evidence>
<dbReference type="InterPro" id="IPR011991">
    <property type="entry name" value="ArsR-like_HTH"/>
</dbReference>
<dbReference type="Pfam" id="PF01022">
    <property type="entry name" value="HTH_5"/>
    <property type="match status" value="1"/>
</dbReference>
<dbReference type="PANTHER" id="PTHR33154">
    <property type="entry name" value="TRANSCRIPTIONAL REGULATOR, ARSR FAMILY"/>
    <property type="match status" value="1"/>
</dbReference>
<dbReference type="PANTHER" id="PTHR33154:SF33">
    <property type="entry name" value="TRANSCRIPTIONAL REPRESSOR SDPR"/>
    <property type="match status" value="1"/>
</dbReference>
<evidence type="ECO:0000313" key="6">
    <source>
        <dbReference type="Proteomes" id="UP000070520"/>
    </source>
</evidence>
<evidence type="ECO:0000259" key="4">
    <source>
        <dbReference type="PROSITE" id="PS50987"/>
    </source>
</evidence>
<dbReference type="CDD" id="cd00090">
    <property type="entry name" value="HTH_ARSR"/>
    <property type="match status" value="1"/>
</dbReference>
<sequence length="93" mass="10791">MTEDQLRLLKCVANETRLQILKLLAKEERCVCEIMGELDKEQSLISHHLKSLRECGLITKRRRGKKILYKISDPSLVKFTSKAEELGKKFCQT</sequence>
<dbReference type="InterPro" id="IPR036390">
    <property type="entry name" value="WH_DNA-bd_sf"/>
</dbReference>
<keyword evidence="2" id="KW-0238">DNA-binding</keyword>
<accession>A0A133V212</accession>
<dbReference type="Gene3D" id="1.10.10.10">
    <property type="entry name" value="Winged helix-like DNA-binding domain superfamily/Winged helix DNA-binding domain"/>
    <property type="match status" value="1"/>
</dbReference>
<reference evidence="5 6" key="1">
    <citation type="journal article" date="2016" name="Sci. Rep.">
        <title>Metabolic traits of an uncultured archaeal lineage -MSBL1- from brine pools of the Red Sea.</title>
        <authorList>
            <person name="Mwirichia R."/>
            <person name="Alam I."/>
            <person name="Rashid M."/>
            <person name="Vinu M."/>
            <person name="Ba-Alawi W."/>
            <person name="Anthony Kamau A."/>
            <person name="Kamanda Ngugi D."/>
            <person name="Goker M."/>
            <person name="Klenk H.P."/>
            <person name="Bajic V."/>
            <person name="Stingl U."/>
        </authorList>
    </citation>
    <scope>NUCLEOTIDE SEQUENCE [LARGE SCALE GENOMIC DNA]</scope>
    <source>
        <strain evidence="5">SCGC-AAA261C02</strain>
    </source>
</reference>
<proteinExistence type="predicted"/>
<dbReference type="InterPro" id="IPR051081">
    <property type="entry name" value="HTH_MetalResp_TranReg"/>
</dbReference>
<evidence type="ECO:0000256" key="3">
    <source>
        <dbReference type="ARBA" id="ARBA00023163"/>
    </source>
</evidence>
<keyword evidence="1" id="KW-0805">Transcription regulation</keyword>
<dbReference type="Proteomes" id="UP000070520">
    <property type="component" value="Unassembled WGS sequence"/>
</dbReference>
<dbReference type="SUPFAM" id="SSF46785">
    <property type="entry name" value="Winged helix' DNA-binding domain"/>
    <property type="match status" value="1"/>
</dbReference>
<evidence type="ECO:0000256" key="2">
    <source>
        <dbReference type="ARBA" id="ARBA00023125"/>
    </source>
</evidence>
<evidence type="ECO:0000313" key="5">
    <source>
        <dbReference type="EMBL" id="KXB00483.1"/>
    </source>
</evidence>